<comment type="caution">
    <text evidence="2">The sequence shown here is derived from an EMBL/GenBank/DDBJ whole genome shotgun (WGS) entry which is preliminary data.</text>
</comment>
<sequence>MDNYGSSRSNRSGEGRPRSTYSVVMEETEFDAVENNPNASIHAVAFALAVSRCSIQRILNAEILYAYYFHGFSYRSTIIILHV</sequence>
<proteinExistence type="predicted"/>
<feature type="region of interest" description="Disordered" evidence="1">
    <location>
        <begin position="1"/>
        <end position="20"/>
    </location>
</feature>
<name>A0AAV4S9Z4_9ARAC</name>
<gene>
    <name evidence="2" type="ORF">CDAR_425021</name>
</gene>
<organism evidence="2 3">
    <name type="scientific">Caerostris darwini</name>
    <dbReference type="NCBI Taxonomy" id="1538125"/>
    <lineage>
        <taxon>Eukaryota</taxon>
        <taxon>Metazoa</taxon>
        <taxon>Ecdysozoa</taxon>
        <taxon>Arthropoda</taxon>
        <taxon>Chelicerata</taxon>
        <taxon>Arachnida</taxon>
        <taxon>Araneae</taxon>
        <taxon>Araneomorphae</taxon>
        <taxon>Entelegynae</taxon>
        <taxon>Araneoidea</taxon>
        <taxon>Araneidae</taxon>
        <taxon>Caerostris</taxon>
    </lineage>
</organism>
<reference evidence="2 3" key="1">
    <citation type="submission" date="2021-06" db="EMBL/GenBank/DDBJ databases">
        <title>Caerostris darwini draft genome.</title>
        <authorList>
            <person name="Kono N."/>
            <person name="Arakawa K."/>
        </authorList>
    </citation>
    <scope>NUCLEOTIDE SEQUENCE [LARGE SCALE GENOMIC DNA]</scope>
</reference>
<evidence type="ECO:0000256" key="1">
    <source>
        <dbReference type="SAM" id="MobiDB-lite"/>
    </source>
</evidence>
<dbReference type="Proteomes" id="UP001054837">
    <property type="component" value="Unassembled WGS sequence"/>
</dbReference>
<evidence type="ECO:0000313" key="3">
    <source>
        <dbReference type="Proteomes" id="UP001054837"/>
    </source>
</evidence>
<protein>
    <submittedName>
        <fullName evidence="2">Uncharacterized protein</fullName>
    </submittedName>
</protein>
<keyword evidence="3" id="KW-1185">Reference proteome</keyword>
<evidence type="ECO:0000313" key="2">
    <source>
        <dbReference type="EMBL" id="GIY29172.1"/>
    </source>
</evidence>
<feature type="compositionally biased region" description="Low complexity" evidence="1">
    <location>
        <begin position="1"/>
        <end position="10"/>
    </location>
</feature>
<dbReference type="EMBL" id="BPLQ01007284">
    <property type="protein sequence ID" value="GIY29172.1"/>
    <property type="molecule type" value="Genomic_DNA"/>
</dbReference>
<dbReference type="AlphaFoldDB" id="A0AAV4S9Z4"/>
<accession>A0AAV4S9Z4</accession>